<dbReference type="InterPro" id="IPR001626">
    <property type="entry name" value="ABC_TroCD"/>
</dbReference>
<evidence type="ECO:0000313" key="9">
    <source>
        <dbReference type="Proteomes" id="UP000671908"/>
    </source>
</evidence>
<feature type="transmembrane region" description="Helical" evidence="7">
    <location>
        <begin position="130"/>
        <end position="156"/>
    </location>
</feature>
<evidence type="ECO:0000256" key="7">
    <source>
        <dbReference type="SAM" id="Phobius"/>
    </source>
</evidence>
<dbReference type="InterPro" id="IPR037294">
    <property type="entry name" value="ABC_BtuC-like"/>
</dbReference>
<evidence type="ECO:0000256" key="3">
    <source>
        <dbReference type="ARBA" id="ARBA00022692"/>
    </source>
</evidence>
<feature type="transmembrane region" description="Helical" evidence="7">
    <location>
        <begin position="85"/>
        <end position="107"/>
    </location>
</feature>
<evidence type="ECO:0000256" key="4">
    <source>
        <dbReference type="ARBA" id="ARBA00022989"/>
    </source>
</evidence>
<feature type="transmembrane region" description="Helical" evidence="7">
    <location>
        <begin position="12"/>
        <end position="34"/>
    </location>
</feature>
<evidence type="ECO:0000313" key="8">
    <source>
        <dbReference type="EMBL" id="QTQ15190.1"/>
    </source>
</evidence>
<dbReference type="SUPFAM" id="SSF81345">
    <property type="entry name" value="ABC transporter involved in vitamin B12 uptake, BtuC"/>
    <property type="match status" value="1"/>
</dbReference>
<gene>
    <name evidence="8" type="ORF">HRQ91_09780</name>
</gene>
<dbReference type="Proteomes" id="UP000671908">
    <property type="component" value="Chromosome"/>
</dbReference>
<accession>A0A975F6H2</accession>
<proteinExistence type="inferred from homology"/>
<evidence type="ECO:0000256" key="5">
    <source>
        <dbReference type="ARBA" id="ARBA00023136"/>
    </source>
</evidence>
<dbReference type="PANTHER" id="PTHR30477">
    <property type="entry name" value="ABC-TRANSPORTER METAL-BINDING PROTEIN"/>
    <property type="match status" value="1"/>
</dbReference>
<feature type="transmembrane region" description="Helical" evidence="7">
    <location>
        <begin position="219"/>
        <end position="240"/>
    </location>
</feature>
<dbReference type="PANTHER" id="PTHR30477:SF21">
    <property type="entry name" value="ABC-3 PROTEIN"/>
    <property type="match status" value="1"/>
</dbReference>
<evidence type="ECO:0000256" key="6">
    <source>
        <dbReference type="RuleBase" id="RU003943"/>
    </source>
</evidence>
<keyword evidence="5 7" id="KW-0472">Membrane</keyword>
<keyword evidence="6" id="KW-0813">Transport</keyword>
<keyword evidence="3 6" id="KW-0812">Transmembrane</keyword>
<dbReference type="KEGG" id="tpav:HRQ91_09780"/>
<sequence>MLFLLPPVFRGFIALIVSGAVFPLCGVTIIRLNLIPLRYMLMHGVILGGAIALAFSLPLVPVTIAVNTILVLVMIKFTRNSSFGFGSSSAAVMVLGMAFASLLTHIADVPAKDTLDLLWGSPFALTNKDFAVLFILAVIIAVYLAINLKNVLALFYNAEVASSLGINVRFHYTLMVLIIAFTVALAIKLLGAFLIDALLILPVLFAASLLKKSHGIKRLFAFSSVSGLAFAVAGYFLAVVLDLPPGATIAVIASLAYAVSLTVK</sequence>
<name>A0A975F6H2_9SPIR</name>
<comment type="similarity">
    <text evidence="2 6">Belongs to the ABC-3 integral membrane protein family.</text>
</comment>
<protein>
    <submittedName>
        <fullName evidence="8">Metal ABC transporter permease</fullName>
    </submittedName>
</protein>
<dbReference type="Pfam" id="PF00950">
    <property type="entry name" value="ABC-3"/>
    <property type="match status" value="1"/>
</dbReference>
<feature type="transmembrane region" description="Helical" evidence="7">
    <location>
        <begin position="246"/>
        <end position="263"/>
    </location>
</feature>
<organism evidence="8 9">
    <name type="scientific">Treponema parvum</name>
    <dbReference type="NCBI Taxonomy" id="138851"/>
    <lineage>
        <taxon>Bacteria</taxon>
        <taxon>Pseudomonadati</taxon>
        <taxon>Spirochaetota</taxon>
        <taxon>Spirochaetia</taxon>
        <taxon>Spirochaetales</taxon>
        <taxon>Treponemataceae</taxon>
        <taxon>Treponema</taxon>
    </lineage>
</organism>
<dbReference type="GO" id="GO:0043190">
    <property type="term" value="C:ATP-binding cassette (ABC) transporter complex"/>
    <property type="evidence" value="ECO:0007669"/>
    <property type="project" value="InterPro"/>
</dbReference>
<feature type="transmembrane region" description="Helical" evidence="7">
    <location>
        <begin position="193"/>
        <end position="210"/>
    </location>
</feature>
<dbReference type="AlphaFoldDB" id="A0A975F6H2"/>
<dbReference type="EMBL" id="CP054142">
    <property type="protein sequence ID" value="QTQ15190.1"/>
    <property type="molecule type" value="Genomic_DNA"/>
</dbReference>
<keyword evidence="4 7" id="KW-1133">Transmembrane helix</keyword>
<reference evidence="8 9" key="1">
    <citation type="journal article" date="2021" name="Microbiol. Resour. Announc.">
        <title>Complete Genome Sequences of Three Human Oral Treponema parvum Isolates.</title>
        <authorList>
            <person name="Zeng H."/>
            <person name="Watt R.M."/>
        </authorList>
    </citation>
    <scope>NUCLEOTIDE SEQUENCE [LARGE SCALE GENOMIC DNA]</scope>
    <source>
        <strain evidence="8 9">ATCC 700770</strain>
    </source>
</reference>
<dbReference type="Gene3D" id="1.10.3470.10">
    <property type="entry name" value="ABC transporter involved in vitamin B12 uptake, BtuC"/>
    <property type="match status" value="1"/>
</dbReference>
<dbReference type="GO" id="GO:0055085">
    <property type="term" value="P:transmembrane transport"/>
    <property type="evidence" value="ECO:0007669"/>
    <property type="project" value="InterPro"/>
</dbReference>
<feature type="transmembrane region" description="Helical" evidence="7">
    <location>
        <begin position="40"/>
        <end position="73"/>
    </location>
</feature>
<comment type="subcellular location">
    <subcellularLocation>
        <location evidence="6">Cell membrane</location>
        <topology evidence="6">Multi-pass membrane protein</topology>
    </subcellularLocation>
    <subcellularLocation>
        <location evidence="1">Membrane</location>
        <topology evidence="1">Multi-pass membrane protein</topology>
    </subcellularLocation>
</comment>
<keyword evidence="9" id="KW-1185">Reference proteome</keyword>
<feature type="transmembrane region" description="Helical" evidence="7">
    <location>
        <begin position="168"/>
        <end position="187"/>
    </location>
</feature>
<evidence type="ECO:0000256" key="2">
    <source>
        <dbReference type="ARBA" id="ARBA00008034"/>
    </source>
</evidence>
<evidence type="ECO:0000256" key="1">
    <source>
        <dbReference type="ARBA" id="ARBA00004141"/>
    </source>
</evidence>